<reference evidence="2 3" key="1">
    <citation type="journal article" date="2018" name="Front. Plant Sci.">
        <title>Red Clover (Trifolium pratense) and Zigzag Clover (T. medium) - A Picture of Genomic Similarities and Differences.</title>
        <authorList>
            <person name="Dluhosova J."/>
            <person name="Istvanek J."/>
            <person name="Nedelnik J."/>
            <person name="Repkova J."/>
        </authorList>
    </citation>
    <scope>NUCLEOTIDE SEQUENCE [LARGE SCALE GENOMIC DNA]</scope>
    <source>
        <strain evidence="3">cv. 10/8</strain>
        <tissue evidence="2">Leaf</tissue>
    </source>
</reference>
<feature type="non-terminal residue" evidence="2">
    <location>
        <position position="98"/>
    </location>
</feature>
<feature type="region of interest" description="Disordered" evidence="1">
    <location>
        <begin position="50"/>
        <end position="77"/>
    </location>
</feature>
<accession>A0A392N836</accession>
<protein>
    <submittedName>
        <fullName evidence="2">Uncharacterized protein</fullName>
    </submittedName>
</protein>
<comment type="caution">
    <text evidence="2">The sequence shown here is derived from an EMBL/GenBank/DDBJ whole genome shotgun (WGS) entry which is preliminary data.</text>
</comment>
<evidence type="ECO:0000313" key="3">
    <source>
        <dbReference type="Proteomes" id="UP000265520"/>
    </source>
</evidence>
<proteinExistence type="predicted"/>
<dbReference type="AlphaFoldDB" id="A0A392N836"/>
<organism evidence="2 3">
    <name type="scientific">Trifolium medium</name>
    <dbReference type="NCBI Taxonomy" id="97028"/>
    <lineage>
        <taxon>Eukaryota</taxon>
        <taxon>Viridiplantae</taxon>
        <taxon>Streptophyta</taxon>
        <taxon>Embryophyta</taxon>
        <taxon>Tracheophyta</taxon>
        <taxon>Spermatophyta</taxon>
        <taxon>Magnoliopsida</taxon>
        <taxon>eudicotyledons</taxon>
        <taxon>Gunneridae</taxon>
        <taxon>Pentapetalae</taxon>
        <taxon>rosids</taxon>
        <taxon>fabids</taxon>
        <taxon>Fabales</taxon>
        <taxon>Fabaceae</taxon>
        <taxon>Papilionoideae</taxon>
        <taxon>50 kb inversion clade</taxon>
        <taxon>NPAAA clade</taxon>
        <taxon>Hologalegina</taxon>
        <taxon>IRL clade</taxon>
        <taxon>Trifolieae</taxon>
        <taxon>Trifolium</taxon>
    </lineage>
</organism>
<name>A0A392N836_9FABA</name>
<evidence type="ECO:0000256" key="1">
    <source>
        <dbReference type="SAM" id="MobiDB-lite"/>
    </source>
</evidence>
<sequence>MEILLGVQFQNMDANGIISYANKKALTNEEKELYKMHHKTKSILVKSISYSDSQKEEEVAKRTTTTKEASDKMIDDKDDEEANAALLDSAIPDENSNS</sequence>
<evidence type="ECO:0000313" key="2">
    <source>
        <dbReference type="EMBL" id="MCH95921.1"/>
    </source>
</evidence>
<keyword evidence="3" id="KW-1185">Reference proteome</keyword>
<dbReference type="Proteomes" id="UP000265520">
    <property type="component" value="Unassembled WGS sequence"/>
</dbReference>
<dbReference type="EMBL" id="LXQA010031063">
    <property type="protein sequence ID" value="MCH95921.1"/>
    <property type="molecule type" value="Genomic_DNA"/>
</dbReference>